<keyword evidence="3" id="KW-1185">Reference proteome</keyword>
<feature type="region of interest" description="Disordered" evidence="1">
    <location>
        <begin position="1"/>
        <end position="30"/>
    </location>
</feature>
<name>A0A484C9J8_PERFV</name>
<gene>
    <name evidence="2" type="ORF">EPR50_G00218200</name>
</gene>
<reference evidence="2 3" key="1">
    <citation type="submission" date="2019-01" db="EMBL/GenBank/DDBJ databases">
        <title>A chromosome-scale genome assembly of the yellow perch, Perca flavescens.</title>
        <authorList>
            <person name="Feron R."/>
            <person name="Morvezen R."/>
            <person name="Bestin A."/>
            <person name="Haffray P."/>
            <person name="Klopp C."/>
            <person name="Zahm M."/>
            <person name="Cabau C."/>
            <person name="Roques C."/>
            <person name="Donnadieu C."/>
            <person name="Bouchez O."/>
            <person name="Christie M."/>
            <person name="Larson W."/>
            <person name="Guiguen Y."/>
        </authorList>
    </citation>
    <scope>NUCLEOTIDE SEQUENCE [LARGE SCALE GENOMIC DNA]</scope>
    <source>
        <strain evidence="2">YP-PL-M2</strain>
        <tissue evidence="2">Blood</tissue>
    </source>
</reference>
<protein>
    <submittedName>
        <fullName evidence="2">Uncharacterized protein</fullName>
    </submittedName>
</protein>
<evidence type="ECO:0000256" key="1">
    <source>
        <dbReference type="SAM" id="MobiDB-lite"/>
    </source>
</evidence>
<comment type="caution">
    <text evidence="2">The sequence shown here is derived from an EMBL/GenBank/DDBJ whole genome shotgun (WGS) entry which is preliminary data.</text>
</comment>
<accession>A0A484C9J8</accession>
<evidence type="ECO:0000313" key="2">
    <source>
        <dbReference type="EMBL" id="TDG98347.1"/>
    </source>
</evidence>
<organism evidence="2 3">
    <name type="scientific">Perca flavescens</name>
    <name type="common">American yellow perch</name>
    <name type="synonym">Morone flavescens</name>
    <dbReference type="NCBI Taxonomy" id="8167"/>
    <lineage>
        <taxon>Eukaryota</taxon>
        <taxon>Metazoa</taxon>
        <taxon>Chordata</taxon>
        <taxon>Craniata</taxon>
        <taxon>Vertebrata</taxon>
        <taxon>Euteleostomi</taxon>
        <taxon>Actinopterygii</taxon>
        <taxon>Neopterygii</taxon>
        <taxon>Teleostei</taxon>
        <taxon>Neoteleostei</taxon>
        <taxon>Acanthomorphata</taxon>
        <taxon>Eupercaria</taxon>
        <taxon>Perciformes</taxon>
        <taxon>Percoidei</taxon>
        <taxon>Percidae</taxon>
        <taxon>Percinae</taxon>
        <taxon>Perca</taxon>
    </lineage>
</organism>
<dbReference type="EMBL" id="SCKG01000021">
    <property type="protein sequence ID" value="TDG98347.1"/>
    <property type="molecule type" value="Genomic_DNA"/>
</dbReference>
<sequence>MKPCVFKGSGKRTERCGDNRTQSRRSLQDARRHIHRHKVARRLFTGDQAFLPTHLALVCSQTIPCVHRQLGLTVRTPQPPYGNQLKVIPAVSCPT</sequence>
<dbReference type="Proteomes" id="UP000295070">
    <property type="component" value="Chromosome 21"/>
</dbReference>
<proteinExistence type="predicted"/>
<evidence type="ECO:0000313" key="3">
    <source>
        <dbReference type="Proteomes" id="UP000295070"/>
    </source>
</evidence>
<dbReference type="AlphaFoldDB" id="A0A484C9J8"/>